<organism evidence="2 3">
    <name type="scientific">Desulfotruncus arcticus DSM 17038</name>
    <dbReference type="NCBI Taxonomy" id="1121424"/>
    <lineage>
        <taxon>Bacteria</taxon>
        <taxon>Bacillati</taxon>
        <taxon>Bacillota</taxon>
        <taxon>Clostridia</taxon>
        <taxon>Eubacteriales</taxon>
        <taxon>Desulfallaceae</taxon>
        <taxon>Desulfotruncus</taxon>
    </lineage>
</organism>
<evidence type="ECO:0000313" key="2">
    <source>
        <dbReference type="EMBL" id="SFG64859.1"/>
    </source>
</evidence>
<sequence>MAKKHVQNKKTAISQAFLCLIGTAVLYVFVFTKIDAINKLLQSQTYYAPLTAVVIVLLASFLYGTAASNILKYTLQEKLKSQELREE</sequence>
<accession>A0A1I2TL40</accession>
<dbReference type="STRING" id="341036.SAMN05660649_02288"/>
<keyword evidence="3" id="KW-1185">Reference proteome</keyword>
<feature type="transmembrane region" description="Helical" evidence="1">
    <location>
        <begin position="46"/>
        <end position="71"/>
    </location>
</feature>
<dbReference type="OrthoDB" id="1808410at2"/>
<dbReference type="EMBL" id="FOOX01000007">
    <property type="protein sequence ID" value="SFG64859.1"/>
    <property type="molecule type" value="Genomic_DNA"/>
</dbReference>
<reference evidence="3" key="1">
    <citation type="submission" date="2016-10" db="EMBL/GenBank/DDBJ databases">
        <authorList>
            <person name="Varghese N."/>
            <person name="Submissions S."/>
        </authorList>
    </citation>
    <scope>NUCLEOTIDE SEQUENCE [LARGE SCALE GENOMIC DNA]</scope>
    <source>
        <strain evidence="3">DSM 17038</strain>
    </source>
</reference>
<keyword evidence="1" id="KW-1133">Transmembrane helix</keyword>
<keyword evidence="1" id="KW-0472">Membrane</keyword>
<evidence type="ECO:0000313" key="3">
    <source>
        <dbReference type="Proteomes" id="UP000199337"/>
    </source>
</evidence>
<gene>
    <name evidence="2" type="ORF">SAMN05660649_02288</name>
</gene>
<protein>
    <submittedName>
        <fullName evidence="2">Uncharacterized protein</fullName>
    </submittedName>
</protein>
<evidence type="ECO:0000256" key="1">
    <source>
        <dbReference type="SAM" id="Phobius"/>
    </source>
</evidence>
<proteinExistence type="predicted"/>
<feature type="transmembrane region" description="Helical" evidence="1">
    <location>
        <begin position="12"/>
        <end position="34"/>
    </location>
</feature>
<dbReference type="Proteomes" id="UP000199337">
    <property type="component" value="Unassembled WGS sequence"/>
</dbReference>
<dbReference type="RefSeq" id="WP_092471496.1">
    <property type="nucleotide sequence ID" value="NZ_FOOX01000007.1"/>
</dbReference>
<keyword evidence="1" id="KW-0812">Transmembrane</keyword>
<name>A0A1I2TL40_9FIRM</name>
<dbReference type="AlphaFoldDB" id="A0A1I2TL40"/>